<proteinExistence type="predicted"/>
<dbReference type="AlphaFoldDB" id="A0A645HNE4"/>
<organism evidence="2">
    <name type="scientific">bioreactor metagenome</name>
    <dbReference type="NCBI Taxonomy" id="1076179"/>
    <lineage>
        <taxon>unclassified sequences</taxon>
        <taxon>metagenomes</taxon>
        <taxon>ecological metagenomes</taxon>
    </lineage>
</organism>
<evidence type="ECO:0000313" key="2">
    <source>
        <dbReference type="EMBL" id="MPN40575.1"/>
    </source>
</evidence>
<gene>
    <name evidence="2" type="ORF">SDC9_188113</name>
</gene>
<accession>A0A645HNE4</accession>
<comment type="caution">
    <text evidence="2">The sequence shown here is derived from an EMBL/GenBank/DDBJ whole genome shotgun (WGS) entry which is preliminary data.</text>
</comment>
<dbReference type="EMBL" id="VSSQ01097084">
    <property type="protein sequence ID" value="MPN40575.1"/>
    <property type="molecule type" value="Genomic_DNA"/>
</dbReference>
<feature type="region of interest" description="Disordered" evidence="1">
    <location>
        <begin position="1"/>
        <end position="105"/>
    </location>
</feature>
<name>A0A645HNE4_9ZZZZ</name>
<sequence>MVLRATSAASDSGTPSTPVAPGAADTSANAVSTVRRAAVSPGKDSPARSGGAPWVRAVLVSDGGSRISTGPACQRRRLPTDGVRSPGPRPTVSRSFGLRGGHPVARRPAGSRLVWGHEQQPARAVSLPLGTRDAGVRPGAR</sequence>
<feature type="region of interest" description="Disordered" evidence="1">
    <location>
        <begin position="117"/>
        <end position="141"/>
    </location>
</feature>
<evidence type="ECO:0000256" key="1">
    <source>
        <dbReference type="SAM" id="MobiDB-lite"/>
    </source>
</evidence>
<protein>
    <submittedName>
        <fullName evidence="2">Uncharacterized protein</fullName>
    </submittedName>
</protein>
<feature type="compositionally biased region" description="Polar residues" evidence="1">
    <location>
        <begin position="7"/>
        <end position="17"/>
    </location>
</feature>
<reference evidence="2" key="1">
    <citation type="submission" date="2019-08" db="EMBL/GenBank/DDBJ databases">
        <authorList>
            <person name="Kucharzyk K."/>
            <person name="Murdoch R.W."/>
            <person name="Higgins S."/>
            <person name="Loffler F."/>
        </authorList>
    </citation>
    <scope>NUCLEOTIDE SEQUENCE</scope>
</reference>